<evidence type="ECO:0000256" key="3">
    <source>
        <dbReference type="ARBA" id="ARBA00022691"/>
    </source>
</evidence>
<dbReference type="PANTHER" id="PTHR18895">
    <property type="entry name" value="HEMK METHYLTRANSFERASE"/>
    <property type="match status" value="1"/>
</dbReference>
<keyword evidence="2 5" id="KW-0808">Transferase</keyword>
<dbReference type="Gene3D" id="3.40.50.150">
    <property type="entry name" value="Vaccinia Virus protein VP39"/>
    <property type="match status" value="1"/>
</dbReference>
<evidence type="ECO:0000256" key="5">
    <source>
        <dbReference type="HAMAP-Rule" id="MF_02126"/>
    </source>
</evidence>
<keyword evidence="9" id="KW-1185">Reference proteome</keyword>
<dbReference type="InterPro" id="IPR004556">
    <property type="entry name" value="HemK-like"/>
</dbReference>
<dbReference type="InterPro" id="IPR007848">
    <property type="entry name" value="Small_mtfrase_dom"/>
</dbReference>
<dbReference type="EMBL" id="JBHLZY010000025">
    <property type="protein sequence ID" value="MFB9770232.1"/>
    <property type="molecule type" value="Genomic_DNA"/>
</dbReference>
<comment type="similarity">
    <text evidence="5">Belongs to the protein N5-glutamine methyltransferase family. PrmC subfamily.</text>
</comment>
<dbReference type="InterPro" id="IPR029063">
    <property type="entry name" value="SAM-dependent_MTases_sf"/>
</dbReference>
<comment type="function">
    <text evidence="5">Methylates the class 1 translation termination release factors RF1/PrfA and RF2/PrfB on the glutamine residue of the universally conserved GGQ motif.</text>
</comment>
<reference evidence="8 9" key="1">
    <citation type="submission" date="2024-09" db="EMBL/GenBank/DDBJ databases">
        <authorList>
            <person name="Sun Q."/>
            <person name="Mori K."/>
        </authorList>
    </citation>
    <scope>NUCLEOTIDE SEQUENCE [LARGE SCALE GENOMIC DNA]</scope>
    <source>
        <strain evidence="8 9">TBRC 4576</strain>
    </source>
</reference>
<keyword evidence="3 5" id="KW-0949">S-adenosyl-L-methionine</keyword>
<feature type="binding site" evidence="5">
    <location>
        <position position="189"/>
    </location>
    <ligand>
        <name>S-adenosyl-L-methionine</name>
        <dbReference type="ChEBI" id="CHEBI:59789"/>
    </ligand>
</feature>
<dbReference type="HAMAP" id="MF_02126">
    <property type="entry name" value="RF_methyltr_PrmC"/>
    <property type="match status" value="1"/>
</dbReference>
<dbReference type="PROSITE" id="PS00092">
    <property type="entry name" value="N6_MTASE"/>
    <property type="match status" value="1"/>
</dbReference>
<dbReference type="InterPro" id="IPR019874">
    <property type="entry name" value="RF_methyltr_PrmC"/>
</dbReference>
<feature type="binding site" evidence="5">
    <location>
        <begin position="124"/>
        <end position="128"/>
    </location>
    <ligand>
        <name>S-adenosyl-L-methionine</name>
        <dbReference type="ChEBI" id="CHEBI:59789"/>
    </ligand>
</feature>
<evidence type="ECO:0000313" key="8">
    <source>
        <dbReference type="EMBL" id="MFB9770232.1"/>
    </source>
</evidence>
<evidence type="ECO:0000259" key="6">
    <source>
        <dbReference type="Pfam" id="PF05175"/>
    </source>
</evidence>
<gene>
    <name evidence="5 8" type="primary">prmC</name>
    <name evidence="8" type="ORF">ACFFLI_10190</name>
</gene>
<dbReference type="Gene3D" id="1.10.8.10">
    <property type="entry name" value="DNA helicase RuvA subunit, C-terminal domain"/>
    <property type="match status" value="1"/>
</dbReference>
<keyword evidence="1 5" id="KW-0489">Methyltransferase</keyword>
<dbReference type="GO" id="GO:0102559">
    <property type="term" value="F:peptide chain release factor N(5)-glutamine methyltransferase activity"/>
    <property type="evidence" value="ECO:0007669"/>
    <property type="project" value="UniProtKB-EC"/>
</dbReference>
<dbReference type="NCBIfam" id="TIGR03534">
    <property type="entry name" value="RF_mod_PrmC"/>
    <property type="match status" value="1"/>
</dbReference>
<sequence>MDKPVAPTYFEAQRWASFCLKRAAVPTDGARFLLLGLTGLDQTQLLIRYREPLPHSTWQTYQRTVERVAAGEPAQYVLGWAPFADLKLAVTPAVLIPRVETEELVEWVLTDHQATSALNVLDVGTGSGAIALAVKNAQPAWQVAASDVSSAALAVAKRNATRLGLTVSFSQRDLLTGVTLADYDVIISNPPYIAEKERAVMDASVLDYEPDLALFAANDGLALYARLADQLADYRGQLSVYLEIGYHQGSALRTLFNQKLPTAAFTLHQDLAGHDRMVRLVLNKTQQSN</sequence>
<dbReference type="EC" id="2.1.1.297" evidence="5"/>
<dbReference type="SUPFAM" id="SSF53335">
    <property type="entry name" value="S-adenosyl-L-methionine-dependent methyltransferases"/>
    <property type="match status" value="1"/>
</dbReference>
<evidence type="ECO:0000259" key="7">
    <source>
        <dbReference type="Pfam" id="PF17827"/>
    </source>
</evidence>
<protein>
    <recommendedName>
        <fullName evidence="5">Release factor glutamine methyltransferase</fullName>
        <shortName evidence="5">RF MTase</shortName>
        <ecNumber evidence="5">2.1.1.297</ecNumber>
    </recommendedName>
    <alternativeName>
        <fullName evidence="5">N5-glutamine methyltransferase PrmC</fullName>
    </alternativeName>
    <alternativeName>
        <fullName evidence="5">Protein-(glutamine-N5) MTase PrmC</fullName>
    </alternativeName>
    <alternativeName>
        <fullName evidence="5">Protein-glutamine N-methyltransferase PrmC</fullName>
    </alternativeName>
</protein>
<dbReference type="PANTHER" id="PTHR18895:SF74">
    <property type="entry name" value="MTRF1L RELEASE FACTOR GLUTAMINE METHYLTRANSFERASE"/>
    <property type="match status" value="1"/>
</dbReference>
<evidence type="ECO:0000256" key="1">
    <source>
        <dbReference type="ARBA" id="ARBA00022603"/>
    </source>
</evidence>
<dbReference type="InterPro" id="IPR002052">
    <property type="entry name" value="DNA_methylase_N6_adenine_CS"/>
</dbReference>
<accession>A0ABV5WWE3</accession>
<organism evidence="8 9">
    <name type="scientific">Lactiplantibacillus modestisalitolerans</name>
    <dbReference type="NCBI Taxonomy" id="1457219"/>
    <lineage>
        <taxon>Bacteria</taxon>
        <taxon>Bacillati</taxon>
        <taxon>Bacillota</taxon>
        <taxon>Bacilli</taxon>
        <taxon>Lactobacillales</taxon>
        <taxon>Lactobacillaceae</taxon>
        <taxon>Lactiplantibacillus</taxon>
    </lineage>
</organism>
<feature type="binding site" evidence="5">
    <location>
        <position position="147"/>
    </location>
    <ligand>
        <name>S-adenosyl-L-methionine</name>
        <dbReference type="ChEBI" id="CHEBI:59789"/>
    </ligand>
</feature>
<evidence type="ECO:0000313" key="9">
    <source>
        <dbReference type="Proteomes" id="UP001589691"/>
    </source>
</evidence>
<dbReference type="Pfam" id="PF17827">
    <property type="entry name" value="PrmC_N"/>
    <property type="match status" value="1"/>
</dbReference>
<comment type="catalytic activity">
    <reaction evidence="4 5">
        <text>L-glutaminyl-[peptide chain release factor] + S-adenosyl-L-methionine = N(5)-methyl-L-glutaminyl-[peptide chain release factor] + S-adenosyl-L-homocysteine + H(+)</text>
        <dbReference type="Rhea" id="RHEA:42896"/>
        <dbReference type="Rhea" id="RHEA-COMP:10271"/>
        <dbReference type="Rhea" id="RHEA-COMP:10272"/>
        <dbReference type="ChEBI" id="CHEBI:15378"/>
        <dbReference type="ChEBI" id="CHEBI:30011"/>
        <dbReference type="ChEBI" id="CHEBI:57856"/>
        <dbReference type="ChEBI" id="CHEBI:59789"/>
        <dbReference type="ChEBI" id="CHEBI:61891"/>
        <dbReference type="EC" id="2.1.1.297"/>
    </reaction>
</comment>
<dbReference type="Pfam" id="PF05175">
    <property type="entry name" value="MTS"/>
    <property type="match status" value="1"/>
</dbReference>
<dbReference type="InterPro" id="IPR040758">
    <property type="entry name" value="PrmC_N"/>
</dbReference>
<dbReference type="Proteomes" id="UP001589691">
    <property type="component" value="Unassembled WGS sequence"/>
</dbReference>
<dbReference type="InterPro" id="IPR050320">
    <property type="entry name" value="N5-glutamine_MTase"/>
</dbReference>
<dbReference type="GO" id="GO:0032259">
    <property type="term" value="P:methylation"/>
    <property type="evidence" value="ECO:0007669"/>
    <property type="project" value="UniProtKB-KW"/>
</dbReference>
<dbReference type="RefSeq" id="WP_137641998.1">
    <property type="nucleotide sequence ID" value="NZ_BJEA01000004.1"/>
</dbReference>
<comment type="caution">
    <text evidence="5">Lacks conserved residue(s) required for the propagation of feature annotation.</text>
</comment>
<evidence type="ECO:0000256" key="4">
    <source>
        <dbReference type="ARBA" id="ARBA00048391"/>
    </source>
</evidence>
<dbReference type="NCBIfam" id="TIGR00536">
    <property type="entry name" value="hemK_fam"/>
    <property type="match status" value="1"/>
</dbReference>
<feature type="binding site" evidence="5">
    <location>
        <begin position="189"/>
        <end position="192"/>
    </location>
    <ligand>
        <name>substrate</name>
    </ligand>
</feature>
<evidence type="ECO:0000256" key="2">
    <source>
        <dbReference type="ARBA" id="ARBA00022679"/>
    </source>
</evidence>
<proteinExistence type="inferred from homology"/>
<dbReference type="CDD" id="cd02440">
    <property type="entry name" value="AdoMet_MTases"/>
    <property type="match status" value="1"/>
</dbReference>
<feature type="domain" description="Release factor glutamine methyltransferase N-terminal" evidence="7">
    <location>
        <begin position="11"/>
        <end position="79"/>
    </location>
</feature>
<feature type="domain" description="Methyltransferase small" evidence="6">
    <location>
        <begin position="116"/>
        <end position="198"/>
    </location>
</feature>
<comment type="caution">
    <text evidence="8">The sequence shown here is derived from an EMBL/GenBank/DDBJ whole genome shotgun (WGS) entry which is preliminary data.</text>
</comment>
<name>A0ABV5WWE3_9LACO</name>